<gene>
    <name evidence="2" type="ORF">SAMN05421789_102124</name>
</gene>
<proteinExistence type="predicted"/>
<evidence type="ECO:0000313" key="3">
    <source>
        <dbReference type="Proteomes" id="UP000185839"/>
    </source>
</evidence>
<name>A0A1N7JJ34_9FLAO</name>
<reference evidence="3" key="1">
    <citation type="submission" date="2017-01" db="EMBL/GenBank/DDBJ databases">
        <authorList>
            <person name="Varghese N."/>
            <person name="Submissions S."/>
        </authorList>
    </citation>
    <scope>NUCLEOTIDE SEQUENCE [LARGE SCALE GENOMIC DNA]</scope>
    <source>
        <strain evidence="3">DSM 23145</strain>
    </source>
</reference>
<evidence type="ECO:0000256" key="1">
    <source>
        <dbReference type="SAM" id="SignalP"/>
    </source>
</evidence>
<dbReference type="EMBL" id="FTOI01000002">
    <property type="protein sequence ID" value="SIS49264.1"/>
    <property type="molecule type" value="Genomic_DNA"/>
</dbReference>
<organism evidence="2 3">
    <name type="scientific">Kaistella chaponensis</name>
    <dbReference type="NCBI Taxonomy" id="713588"/>
    <lineage>
        <taxon>Bacteria</taxon>
        <taxon>Pseudomonadati</taxon>
        <taxon>Bacteroidota</taxon>
        <taxon>Flavobacteriia</taxon>
        <taxon>Flavobacteriales</taxon>
        <taxon>Weeksellaceae</taxon>
        <taxon>Chryseobacterium group</taxon>
        <taxon>Kaistella</taxon>
    </lineage>
</organism>
<sequence length="138" mass="15282">MKKTFVIILSAVLAITFSCSKNTEGNPGIIKQENESAEKLPKDSLGNVEKDIKNTTNEFTDRYVADDGSSALVTFKTTDNEKSISIRSNNKTISAKQKKQTSEGIIYGNYDFEILSKTDTIKITQGDNVIILKKARVQ</sequence>
<keyword evidence="3" id="KW-1185">Reference proteome</keyword>
<dbReference type="RefSeq" id="WP_076385078.1">
    <property type="nucleotide sequence ID" value="NZ_FTOI01000002.1"/>
</dbReference>
<dbReference type="PROSITE" id="PS51257">
    <property type="entry name" value="PROKAR_LIPOPROTEIN"/>
    <property type="match status" value="1"/>
</dbReference>
<accession>A0A1N7JJ34</accession>
<feature type="chain" id="PRO_5012003660" description="C-type lysozyme inhibitor domain-containing protein" evidence="1">
    <location>
        <begin position="22"/>
        <end position="138"/>
    </location>
</feature>
<keyword evidence="1" id="KW-0732">Signal</keyword>
<evidence type="ECO:0000313" key="2">
    <source>
        <dbReference type="EMBL" id="SIS49264.1"/>
    </source>
</evidence>
<dbReference type="Proteomes" id="UP000185839">
    <property type="component" value="Unassembled WGS sequence"/>
</dbReference>
<dbReference type="OrthoDB" id="1261536at2"/>
<dbReference type="AlphaFoldDB" id="A0A1N7JJ34"/>
<evidence type="ECO:0008006" key="4">
    <source>
        <dbReference type="Google" id="ProtNLM"/>
    </source>
</evidence>
<protein>
    <recommendedName>
        <fullName evidence="4">C-type lysozyme inhibitor domain-containing protein</fullName>
    </recommendedName>
</protein>
<feature type="signal peptide" evidence="1">
    <location>
        <begin position="1"/>
        <end position="21"/>
    </location>
</feature>